<protein>
    <submittedName>
        <fullName evidence="7">Uncharacterized protein</fullName>
    </submittedName>
</protein>
<dbReference type="EMBL" id="CANTUO010000004">
    <property type="protein sequence ID" value="CAI5759649.1"/>
    <property type="molecule type" value="Genomic_DNA"/>
</dbReference>
<dbReference type="PANTHER" id="PTHR45649">
    <property type="entry name" value="AMINO-ACID PERMEASE BAT1"/>
    <property type="match status" value="1"/>
</dbReference>
<dbReference type="OrthoDB" id="4476201at2759"/>
<gene>
    <name evidence="7" type="ORF">CANVERA_P4160</name>
</gene>
<dbReference type="GO" id="GO:0016020">
    <property type="term" value="C:membrane"/>
    <property type="evidence" value="ECO:0007669"/>
    <property type="project" value="UniProtKB-SubCell"/>
</dbReference>
<evidence type="ECO:0000256" key="6">
    <source>
        <dbReference type="SAM" id="Phobius"/>
    </source>
</evidence>
<dbReference type="Gene3D" id="1.20.1740.10">
    <property type="entry name" value="Amino acid/polyamine transporter I"/>
    <property type="match status" value="1"/>
</dbReference>
<dbReference type="InterPro" id="IPR002293">
    <property type="entry name" value="AA/rel_permease1"/>
</dbReference>
<evidence type="ECO:0000256" key="1">
    <source>
        <dbReference type="ARBA" id="ARBA00004141"/>
    </source>
</evidence>
<feature type="transmembrane region" description="Helical" evidence="6">
    <location>
        <begin position="56"/>
        <end position="76"/>
    </location>
</feature>
<evidence type="ECO:0000256" key="2">
    <source>
        <dbReference type="ARBA" id="ARBA00022448"/>
    </source>
</evidence>
<evidence type="ECO:0000313" key="7">
    <source>
        <dbReference type="EMBL" id="CAI5759649.1"/>
    </source>
</evidence>
<evidence type="ECO:0000256" key="4">
    <source>
        <dbReference type="ARBA" id="ARBA00022989"/>
    </source>
</evidence>
<keyword evidence="5 6" id="KW-0472">Membrane</keyword>
<name>A0A9W4XI16_9ASCO</name>
<evidence type="ECO:0000256" key="5">
    <source>
        <dbReference type="ARBA" id="ARBA00023136"/>
    </source>
</evidence>
<evidence type="ECO:0000256" key="3">
    <source>
        <dbReference type="ARBA" id="ARBA00022692"/>
    </source>
</evidence>
<sequence>MQVIYLEILKNFRNYPTDFSFILALTPAVWTIGTYYSAIHWAEEVRNAQRAIPWDILRTITACWVIGWFICNVFAACIKDGDVYRMITTETGSPVSQLIYDSLGKQWAIALMSLIAFGQMLMAISILIALSRQVWSFARDDGLPMVYRYVKYIDPRIKVPIRASMSVFYQLQLEC</sequence>
<organism evidence="7 8">
    <name type="scientific">Candida verbasci</name>
    <dbReference type="NCBI Taxonomy" id="1227364"/>
    <lineage>
        <taxon>Eukaryota</taxon>
        <taxon>Fungi</taxon>
        <taxon>Dikarya</taxon>
        <taxon>Ascomycota</taxon>
        <taxon>Saccharomycotina</taxon>
        <taxon>Pichiomycetes</taxon>
        <taxon>Debaryomycetaceae</taxon>
        <taxon>Candida/Lodderomyces clade</taxon>
        <taxon>Candida</taxon>
    </lineage>
</organism>
<keyword evidence="3 6" id="KW-0812">Transmembrane</keyword>
<feature type="transmembrane region" description="Helical" evidence="6">
    <location>
        <begin position="107"/>
        <end position="130"/>
    </location>
</feature>
<proteinExistence type="predicted"/>
<keyword evidence="2" id="KW-0813">Transport</keyword>
<keyword evidence="8" id="KW-1185">Reference proteome</keyword>
<feature type="transmembrane region" description="Helical" evidence="6">
    <location>
        <begin position="19"/>
        <end position="36"/>
    </location>
</feature>
<reference evidence="7" key="1">
    <citation type="submission" date="2022-12" db="EMBL/GenBank/DDBJ databases">
        <authorList>
            <person name="Brejova B."/>
        </authorList>
    </citation>
    <scope>NUCLEOTIDE SEQUENCE</scope>
</reference>
<keyword evidence="4 6" id="KW-1133">Transmembrane helix</keyword>
<dbReference type="AlphaFoldDB" id="A0A9W4XI16"/>
<accession>A0A9W4XI16</accession>
<comment type="subcellular location">
    <subcellularLocation>
        <location evidence="1">Membrane</location>
        <topology evidence="1">Multi-pass membrane protein</topology>
    </subcellularLocation>
</comment>
<dbReference type="GO" id="GO:0022857">
    <property type="term" value="F:transmembrane transporter activity"/>
    <property type="evidence" value="ECO:0007669"/>
    <property type="project" value="InterPro"/>
</dbReference>
<dbReference type="Pfam" id="PF13520">
    <property type="entry name" value="AA_permease_2"/>
    <property type="match status" value="1"/>
</dbReference>
<evidence type="ECO:0000313" key="8">
    <source>
        <dbReference type="Proteomes" id="UP001152885"/>
    </source>
</evidence>
<dbReference type="Proteomes" id="UP001152885">
    <property type="component" value="Unassembled WGS sequence"/>
</dbReference>
<dbReference type="PANTHER" id="PTHR45649:SF6">
    <property type="entry name" value="GABA-SPECIFIC PERMEASE"/>
    <property type="match status" value="1"/>
</dbReference>
<comment type="caution">
    <text evidence="7">The sequence shown here is derived from an EMBL/GenBank/DDBJ whole genome shotgun (WGS) entry which is preliminary data.</text>
</comment>